<evidence type="ECO:0000256" key="3">
    <source>
        <dbReference type="ARBA" id="ARBA00002185"/>
    </source>
</evidence>
<evidence type="ECO:0000256" key="4">
    <source>
        <dbReference type="ARBA" id="ARBA00004744"/>
    </source>
</evidence>
<comment type="similarity">
    <text evidence="5 12">Belongs to the protoporphyrinogen/coproporphyrinogen oxidase family. Coproporphyrinogen III oxidase subfamily.</text>
</comment>
<evidence type="ECO:0000256" key="5">
    <source>
        <dbReference type="ARBA" id="ARBA00008310"/>
    </source>
</evidence>
<proteinExistence type="inferred from homology"/>
<evidence type="ECO:0000313" key="14">
    <source>
        <dbReference type="EMBL" id="MBP2182456.1"/>
    </source>
</evidence>
<dbReference type="InterPro" id="IPR050464">
    <property type="entry name" value="Zeta_carotene_desat/Oxidored"/>
</dbReference>
<dbReference type="Gene3D" id="3.90.660.20">
    <property type="entry name" value="Protoporphyrinogen oxidase, mitochondrial, domain 2"/>
    <property type="match status" value="1"/>
</dbReference>
<dbReference type="EMBL" id="JAGGMS010000001">
    <property type="protein sequence ID" value="MBP2182456.1"/>
    <property type="molecule type" value="Genomic_DNA"/>
</dbReference>
<dbReference type="PANTHER" id="PTHR42923:SF3">
    <property type="entry name" value="PROTOPORPHYRINOGEN OXIDASE"/>
    <property type="match status" value="1"/>
</dbReference>
<evidence type="ECO:0000256" key="8">
    <source>
        <dbReference type="ARBA" id="ARBA00022630"/>
    </source>
</evidence>
<dbReference type="PANTHER" id="PTHR42923">
    <property type="entry name" value="PROTOPORPHYRINOGEN OXIDASE"/>
    <property type="match status" value="1"/>
</dbReference>
<reference evidence="14 15" key="1">
    <citation type="submission" date="2021-03" db="EMBL/GenBank/DDBJ databases">
        <title>Sequencing the genomes of 1000 actinobacteria strains.</title>
        <authorList>
            <person name="Klenk H.-P."/>
        </authorList>
    </citation>
    <scope>NUCLEOTIDE SEQUENCE [LARGE SCALE GENOMIC DNA]</scope>
    <source>
        <strain evidence="14 15">DSM 45510</strain>
    </source>
</reference>
<gene>
    <name evidence="14" type="ORF">JOM49_003982</name>
</gene>
<dbReference type="RefSeq" id="WP_209665764.1">
    <property type="nucleotide sequence ID" value="NZ_JAGGMS010000001.1"/>
</dbReference>
<comment type="caution">
    <text evidence="14">The sequence shown here is derived from an EMBL/GenBank/DDBJ whole genome shotgun (WGS) entry which is preliminary data.</text>
</comment>
<evidence type="ECO:0000256" key="1">
    <source>
        <dbReference type="ARBA" id="ARBA00001755"/>
    </source>
</evidence>
<comment type="pathway">
    <text evidence="4 12">Porphyrin-containing compound metabolism; protoheme biosynthesis.</text>
</comment>
<dbReference type="Pfam" id="PF01593">
    <property type="entry name" value="Amino_oxidase"/>
    <property type="match status" value="1"/>
</dbReference>
<dbReference type="InterPro" id="IPR002937">
    <property type="entry name" value="Amino_oxidase"/>
</dbReference>
<dbReference type="SUPFAM" id="SSF51905">
    <property type="entry name" value="FAD/NAD(P)-binding domain"/>
    <property type="match status" value="1"/>
</dbReference>
<organism evidence="14 15">
    <name type="scientific">Amycolatopsis magusensis</name>
    <dbReference type="NCBI Taxonomy" id="882444"/>
    <lineage>
        <taxon>Bacteria</taxon>
        <taxon>Bacillati</taxon>
        <taxon>Actinomycetota</taxon>
        <taxon>Actinomycetes</taxon>
        <taxon>Pseudonocardiales</taxon>
        <taxon>Pseudonocardiaceae</taxon>
        <taxon>Amycolatopsis</taxon>
    </lineage>
</organism>
<keyword evidence="11 12" id="KW-0350">Heme biosynthesis</keyword>
<sequence length="476" mass="47942">MVTRIAVVGGGVSGLVSAYRLHRLLGADAELTVFESTGATGGKLRTGTLAGRPFDLGAEAFLARRPEAIALVRELGLDDELVHPTGARATVRAGAQARQLPPGTVMGVPASADAVAGVLSPDGLAQVAAEASLPPVDLPSKDVPLGGLLRSRFGDELVDRLVDPLLGGVYAGGADGLGLRATMPGLASALDRGATSLTAAAASLVPASPSSAPVFATLRGGLGALVERLAAASGAEIRTGTTVRELHRRDGGWRLVVGAAAAAHAPEESTVDFDAVLLAVPAPAARRLLAEVAPAASAAFAQVELASMAVIGLALPPGTELPDASGVLVGASEQRDDGRPFAVKAFTFSARKWAHHTGEGAPVLLRGSVGRFGEPGALHADDGELVRLVLDDLAELTGVRAEPVDTVVTRWGGGLPQYGPGHTGLVEAIGRAVAEVPGLDVAGATLHGVGIPACVATADAAATRLAEFAKMDAWRG</sequence>
<evidence type="ECO:0000256" key="12">
    <source>
        <dbReference type="RuleBase" id="RU364052"/>
    </source>
</evidence>
<evidence type="ECO:0000256" key="7">
    <source>
        <dbReference type="ARBA" id="ARBA00019046"/>
    </source>
</evidence>
<accession>A0ABS4PV58</accession>
<protein>
    <recommendedName>
        <fullName evidence="7 12">Coproporphyrinogen III oxidase</fullName>
        <ecNumber evidence="6 12">1.3.3.15</ecNumber>
    </recommendedName>
</protein>
<dbReference type="Proteomes" id="UP000741013">
    <property type="component" value="Unassembled WGS sequence"/>
</dbReference>
<dbReference type="InterPro" id="IPR036188">
    <property type="entry name" value="FAD/NAD-bd_sf"/>
</dbReference>
<keyword evidence="8 12" id="KW-0285">Flavoprotein</keyword>
<evidence type="ECO:0000256" key="9">
    <source>
        <dbReference type="ARBA" id="ARBA00022827"/>
    </source>
</evidence>
<evidence type="ECO:0000256" key="6">
    <source>
        <dbReference type="ARBA" id="ARBA00012402"/>
    </source>
</evidence>
<dbReference type="InterPro" id="IPR004572">
    <property type="entry name" value="Protoporphyrinogen_oxidase"/>
</dbReference>
<comment type="catalytic activity">
    <reaction evidence="1">
        <text>coproporphyrinogen III + 3 O2 = coproporphyrin III + 3 H2O2</text>
        <dbReference type="Rhea" id="RHEA:43436"/>
        <dbReference type="ChEBI" id="CHEBI:15379"/>
        <dbReference type="ChEBI" id="CHEBI:16240"/>
        <dbReference type="ChEBI" id="CHEBI:57309"/>
        <dbReference type="ChEBI" id="CHEBI:131725"/>
        <dbReference type="EC" id="1.3.3.15"/>
    </reaction>
    <physiologicalReaction direction="left-to-right" evidence="1">
        <dbReference type="Rhea" id="RHEA:43437"/>
    </physiologicalReaction>
</comment>
<evidence type="ECO:0000256" key="10">
    <source>
        <dbReference type="ARBA" id="ARBA00023002"/>
    </source>
</evidence>
<evidence type="ECO:0000256" key="11">
    <source>
        <dbReference type="ARBA" id="ARBA00023133"/>
    </source>
</evidence>
<evidence type="ECO:0000259" key="13">
    <source>
        <dbReference type="Pfam" id="PF01593"/>
    </source>
</evidence>
<keyword evidence="12" id="KW-0963">Cytoplasm</keyword>
<dbReference type="Gene3D" id="3.50.50.60">
    <property type="entry name" value="FAD/NAD(P)-binding domain"/>
    <property type="match status" value="1"/>
</dbReference>
<name>A0ABS4PV58_9PSEU</name>
<dbReference type="GO" id="GO:0004729">
    <property type="term" value="F:oxygen-dependent protoporphyrinogen oxidase activity"/>
    <property type="evidence" value="ECO:0007669"/>
    <property type="project" value="UniProtKB-EC"/>
</dbReference>
<dbReference type="NCBIfam" id="TIGR00562">
    <property type="entry name" value="proto_IX_ox"/>
    <property type="match status" value="1"/>
</dbReference>
<keyword evidence="15" id="KW-1185">Reference proteome</keyword>
<dbReference type="EC" id="1.3.3.15" evidence="6 12"/>
<comment type="cofactor">
    <cofactor evidence="2 12">
        <name>FAD</name>
        <dbReference type="ChEBI" id="CHEBI:57692"/>
    </cofactor>
</comment>
<evidence type="ECO:0000256" key="2">
    <source>
        <dbReference type="ARBA" id="ARBA00001974"/>
    </source>
</evidence>
<dbReference type="Gene3D" id="1.10.3110.10">
    <property type="entry name" value="protoporphyrinogen ix oxidase, domain 3"/>
    <property type="match status" value="1"/>
</dbReference>
<keyword evidence="10 12" id="KW-0560">Oxidoreductase</keyword>
<feature type="domain" description="Amine oxidase" evidence="13">
    <location>
        <begin position="12"/>
        <end position="465"/>
    </location>
</feature>
<dbReference type="SUPFAM" id="SSF54373">
    <property type="entry name" value="FAD-linked reductases, C-terminal domain"/>
    <property type="match status" value="1"/>
</dbReference>
<comment type="subcellular location">
    <subcellularLocation>
        <location evidence="12">Cytoplasm</location>
    </subcellularLocation>
</comment>
<evidence type="ECO:0000313" key="15">
    <source>
        <dbReference type="Proteomes" id="UP000741013"/>
    </source>
</evidence>
<keyword evidence="9 12" id="KW-0274">FAD</keyword>
<comment type="function">
    <text evidence="3 12">Involved in coproporphyrin-dependent heme b biosynthesis. Catalyzes the oxidation of coproporphyrinogen III to coproporphyrin III.</text>
</comment>